<keyword evidence="1" id="KW-1133">Transmembrane helix</keyword>
<accession>A0ABW3Y8Q0</accession>
<feature type="transmembrane region" description="Helical" evidence="1">
    <location>
        <begin position="220"/>
        <end position="241"/>
    </location>
</feature>
<protein>
    <submittedName>
        <fullName evidence="2">DUF2637 domain-containing protein</fullName>
    </submittedName>
</protein>
<proteinExistence type="predicted"/>
<evidence type="ECO:0000313" key="3">
    <source>
        <dbReference type="Proteomes" id="UP001597260"/>
    </source>
</evidence>
<gene>
    <name evidence="2" type="ORF">ACFQ4H_02965</name>
</gene>
<organism evidence="2 3">
    <name type="scientific">Micromonospora sonneratiae</name>
    <dbReference type="NCBI Taxonomy" id="1184706"/>
    <lineage>
        <taxon>Bacteria</taxon>
        <taxon>Bacillati</taxon>
        <taxon>Actinomycetota</taxon>
        <taxon>Actinomycetes</taxon>
        <taxon>Micromonosporales</taxon>
        <taxon>Micromonosporaceae</taxon>
        <taxon>Micromonospora</taxon>
    </lineage>
</organism>
<sequence length="317" mass="33544">MTAPTINGTRYPQPVEDLLPKARKLTQELGDLPSRNRLMRDYRIGAAKADDLLDRLRNERARQERVDGIHAAMVVRGSLAERVELFPADSGTDAENPAPVRFDYTEPIGPDPVPVPVVPGSAPVVVPGPPPTVADPPAAVLPLVAGDGHPGSNITTDTDEKMPSAVAGRSARVAGRGWAYAGVILGGVVSIAANVAHTYLPKPPPGAPAGWVPDPDWSPSPLAVAFSVFWPIALFVAVEILTRIPWDEGFRWFVARLVGVLPVAIVAAVVSYRHLAGLLEHFGEDPLTTAIGPLAIDGLMVMASAALMATSRKTTTK</sequence>
<dbReference type="Pfam" id="PF10935">
    <property type="entry name" value="DUF2637"/>
    <property type="match status" value="1"/>
</dbReference>
<feature type="transmembrane region" description="Helical" evidence="1">
    <location>
        <begin position="178"/>
        <end position="200"/>
    </location>
</feature>
<dbReference type="Proteomes" id="UP001597260">
    <property type="component" value="Unassembled WGS sequence"/>
</dbReference>
<keyword evidence="3" id="KW-1185">Reference proteome</keyword>
<reference evidence="3" key="1">
    <citation type="journal article" date="2019" name="Int. J. Syst. Evol. Microbiol.">
        <title>The Global Catalogue of Microorganisms (GCM) 10K type strain sequencing project: providing services to taxonomists for standard genome sequencing and annotation.</title>
        <authorList>
            <consortium name="The Broad Institute Genomics Platform"/>
            <consortium name="The Broad Institute Genome Sequencing Center for Infectious Disease"/>
            <person name="Wu L."/>
            <person name="Ma J."/>
        </authorList>
    </citation>
    <scope>NUCLEOTIDE SEQUENCE [LARGE SCALE GENOMIC DNA]</scope>
    <source>
        <strain evidence="3">JCM 31037</strain>
    </source>
</reference>
<comment type="caution">
    <text evidence="2">The sequence shown here is derived from an EMBL/GenBank/DDBJ whole genome shotgun (WGS) entry which is preliminary data.</text>
</comment>
<dbReference type="EMBL" id="JBHTMP010000002">
    <property type="protein sequence ID" value="MFD1320046.1"/>
    <property type="molecule type" value="Genomic_DNA"/>
</dbReference>
<evidence type="ECO:0000313" key="2">
    <source>
        <dbReference type="EMBL" id="MFD1320046.1"/>
    </source>
</evidence>
<feature type="transmembrane region" description="Helical" evidence="1">
    <location>
        <begin position="287"/>
        <end position="309"/>
    </location>
</feature>
<name>A0ABW3Y8Q0_9ACTN</name>
<feature type="transmembrane region" description="Helical" evidence="1">
    <location>
        <begin position="253"/>
        <end position="275"/>
    </location>
</feature>
<evidence type="ECO:0000256" key="1">
    <source>
        <dbReference type="SAM" id="Phobius"/>
    </source>
</evidence>
<dbReference type="InterPro" id="IPR021235">
    <property type="entry name" value="DUF2637"/>
</dbReference>
<dbReference type="RefSeq" id="WP_377566625.1">
    <property type="nucleotide sequence ID" value="NZ_JBHTMP010000002.1"/>
</dbReference>
<keyword evidence="1" id="KW-0472">Membrane</keyword>
<keyword evidence="1" id="KW-0812">Transmembrane</keyword>